<organism evidence="2 3">
    <name type="scientific">Pycnococcus provasolii</name>
    <dbReference type="NCBI Taxonomy" id="41880"/>
    <lineage>
        <taxon>Eukaryota</taxon>
        <taxon>Viridiplantae</taxon>
        <taxon>Chlorophyta</taxon>
        <taxon>Pseudoscourfieldiophyceae</taxon>
        <taxon>Pseudoscourfieldiales</taxon>
        <taxon>Pycnococcaceae</taxon>
        <taxon>Pycnococcus</taxon>
    </lineage>
</organism>
<evidence type="ECO:0000313" key="3">
    <source>
        <dbReference type="Proteomes" id="UP000660262"/>
    </source>
</evidence>
<reference evidence="2" key="1">
    <citation type="submission" date="2020-10" db="EMBL/GenBank/DDBJ databases">
        <title>Unveiling of a novel bifunctional photoreceptor, Dualchrome1, isolated from a cosmopolitan green alga.</title>
        <authorList>
            <person name="Suzuki S."/>
            <person name="Kawachi M."/>
        </authorList>
    </citation>
    <scope>NUCLEOTIDE SEQUENCE</scope>
    <source>
        <strain evidence="2">NIES 2893</strain>
    </source>
</reference>
<dbReference type="EMBL" id="BNJQ01000023">
    <property type="protein sequence ID" value="GHP08956.1"/>
    <property type="molecule type" value="Genomic_DNA"/>
</dbReference>
<evidence type="ECO:0000313" key="2">
    <source>
        <dbReference type="EMBL" id="GHP08956.1"/>
    </source>
</evidence>
<keyword evidence="3" id="KW-1185">Reference proteome</keyword>
<evidence type="ECO:0000256" key="1">
    <source>
        <dbReference type="SAM" id="MobiDB-lite"/>
    </source>
</evidence>
<accession>A0A830HND5</accession>
<sequence>MSAPSFACQRPAMRAHHHRATTTLTAKRRRRRRSPSLHRRPPPSCASSPSSPSSGSLGDGVEESGVDVETSSLEDPPATPLWQLAVDAFTLGAVPAASALAPGASLALANGLCSFATRNEDEREQYAEYTATALPRRTSRLFEGQKLAWDITNAQATSPTTVVVRWRATWVRPGVVKVADFARGILRLRDENVRYFDLLDKAEEEQQRQGLVALLRILGGALVSREIKLPLSCVEGVVTLTFDPETRLVVSAEESISLLNLLKSSRLRHRRVALDLQAFLDTHRRPVRVQLERWDSLMRESSYDWNTVPGLRALLPGMPAGSGEVPDNFEATSRVLSIITLAVLCGGIAIGANYLQRAASEQMIADALINGT</sequence>
<gene>
    <name evidence="2" type="ORF">PPROV_000769300</name>
</gene>
<dbReference type="AlphaFoldDB" id="A0A830HND5"/>
<comment type="caution">
    <text evidence="2">The sequence shown here is derived from an EMBL/GenBank/DDBJ whole genome shotgun (WGS) entry which is preliminary data.</text>
</comment>
<proteinExistence type="predicted"/>
<name>A0A830HND5_9CHLO</name>
<feature type="region of interest" description="Disordered" evidence="1">
    <location>
        <begin position="1"/>
        <end position="76"/>
    </location>
</feature>
<feature type="compositionally biased region" description="Basic residues" evidence="1">
    <location>
        <begin position="13"/>
        <end position="41"/>
    </location>
</feature>
<protein>
    <submittedName>
        <fullName evidence="2">Uncharacterized protein</fullName>
    </submittedName>
</protein>
<dbReference type="Proteomes" id="UP000660262">
    <property type="component" value="Unassembled WGS sequence"/>
</dbReference>
<feature type="compositionally biased region" description="Low complexity" evidence="1">
    <location>
        <begin position="45"/>
        <end position="56"/>
    </location>
</feature>